<comment type="caution">
    <text evidence="4">The sequence shown here is derived from an EMBL/GenBank/DDBJ whole genome shotgun (WGS) entry which is preliminary data.</text>
</comment>
<evidence type="ECO:0000313" key="5">
    <source>
        <dbReference type="Proteomes" id="UP000601435"/>
    </source>
</evidence>
<gene>
    <name evidence="4" type="primary">Thyn1</name>
    <name evidence="4" type="ORF">SNEC2469_LOCUS26264</name>
</gene>
<dbReference type="InterPro" id="IPR015947">
    <property type="entry name" value="PUA-like_sf"/>
</dbReference>
<dbReference type="SUPFAM" id="SSF88697">
    <property type="entry name" value="PUA domain-like"/>
    <property type="match status" value="1"/>
</dbReference>
<dbReference type="Proteomes" id="UP000601435">
    <property type="component" value="Unassembled WGS sequence"/>
</dbReference>
<dbReference type="PANTHER" id="PTHR14087:SF8">
    <property type="entry name" value="OS03G0676100 PROTEIN"/>
    <property type="match status" value="1"/>
</dbReference>
<proteinExistence type="predicted"/>
<dbReference type="InterPro" id="IPR002740">
    <property type="entry name" value="EVE_domain"/>
</dbReference>
<feature type="domain" description="EVE" evidence="3">
    <location>
        <begin position="2"/>
        <end position="131"/>
    </location>
</feature>
<dbReference type="Pfam" id="PF01878">
    <property type="entry name" value="EVE"/>
    <property type="match status" value="1"/>
</dbReference>
<evidence type="ECO:0000259" key="3">
    <source>
        <dbReference type="Pfam" id="PF01878"/>
    </source>
</evidence>
<dbReference type="PANTHER" id="PTHR14087">
    <property type="entry name" value="THYMOCYTE NUCLEAR PROTEIN 1"/>
    <property type="match status" value="1"/>
</dbReference>
<dbReference type="GO" id="GO:0005634">
    <property type="term" value="C:nucleus"/>
    <property type="evidence" value="ECO:0007669"/>
    <property type="project" value="UniProtKB-SubCell"/>
</dbReference>
<evidence type="ECO:0000256" key="2">
    <source>
        <dbReference type="ARBA" id="ARBA00023242"/>
    </source>
</evidence>
<organism evidence="4 5">
    <name type="scientific">Symbiodinium necroappetens</name>
    <dbReference type="NCBI Taxonomy" id="1628268"/>
    <lineage>
        <taxon>Eukaryota</taxon>
        <taxon>Sar</taxon>
        <taxon>Alveolata</taxon>
        <taxon>Dinophyceae</taxon>
        <taxon>Suessiales</taxon>
        <taxon>Symbiodiniaceae</taxon>
        <taxon>Symbiodinium</taxon>
    </lineage>
</organism>
<dbReference type="EMBL" id="CAJNJA010053112">
    <property type="protein sequence ID" value="CAE7849312.1"/>
    <property type="molecule type" value="Genomic_DNA"/>
</dbReference>
<keyword evidence="2" id="KW-0539">Nucleus</keyword>
<dbReference type="AlphaFoldDB" id="A0A813A390"/>
<dbReference type="OrthoDB" id="41445at2759"/>
<dbReference type="InterPro" id="IPR052181">
    <property type="entry name" value="5hmC_binding"/>
</dbReference>
<comment type="subcellular location">
    <subcellularLocation>
        <location evidence="1">Nucleus</location>
    </subcellularLocation>
</comment>
<sequence length="138" mass="15719">MAYWLMKSEPGTWSWDDQVAKGTEHWDGVRNYQASNNMKAMKCGDRAFFYHSVNEKRIVGIVEVVKEYYPDHTDPSGRFGMVDVKALRPFARPVSLAEIKADGRFDDLPLLKQSRLSVQPVPDAAWRQLCALGKTDPD</sequence>
<reference evidence="4" key="1">
    <citation type="submission" date="2021-02" db="EMBL/GenBank/DDBJ databases">
        <authorList>
            <person name="Dougan E. K."/>
            <person name="Rhodes N."/>
            <person name="Thang M."/>
            <person name="Chan C."/>
        </authorList>
    </citation>
    <scope>NUCLEOTIDE SEQUENCE</scope>
</reference>
<keyword evidence="5" id="KW-1185">Reference proteome</keyword>
<evidence type="ECO:0000256" key="1">
    <source>
        <dbReference type="ARBA" id="ARBA00004123"/>
    </source>
</evidence>
<evidence type="ECO:0000313" key="4">
    <source>
        <dbReference type="EMBL" id="CAE7849312.1"/>
    </source>
</evidence>
<dbReference type="Gene3D" id="3.10.590.10">
    <property type="entry name" value="ph1033 like domains"/>
    <property type="match status" value="1"/>
</dbReference>
<name>A0A813A390_9DINO</name>
<protein>
    <submittedName>
        <fullName evidence="4">Thyn1 protein</fullName>
    </submittedName>
</protein>
<dbReference type="InterPro" id="IPR047197">
    <property type="entry name" value="THYN1-like_EVE"/>
</dbReference>
<dbReference type="CDD" id="cd21133">
    <property type="entry name" value="EVE"/>
    <property type="match status" value="1"/>
</dbReference>
<accession>A0A813A390</accession>